<dbReference type="RefSeq" id="WP_091240330.1">
    <property type="nucleotide sequence ID" value="NZ_FNAG01000002.1"/>
</dbReference>
<name>A0A1G6UJX6_9GAMM</name>
<gene>
    <name evidence="1" type="ORF">SAMN04488509_102375</name>
</gene>
<sequence length="431" mass="47324">MTDSPDDRLNDFLAPGFSADELPGLALLLRGRELLRAFSALFHGGEGGVLARLLVLRTLGARIDPPDISPAEVRERLCYLDPVKLDTILGRLKDHELVVWEAEIQRYRVSPLGRKTLAALSTLLEFEAFDHDGVGYLTAQIAASQAVGVVPSDELSHLLSRLTELRDDFDRAVLSGSEYRIRAASARLDQVWQWVERGTDVVRKITADPDLDLDPSTHRLAQAVGRAQSALLRQASVFARALNQIDRDRIHLGQSGLSSSDLVGWLREQSAERLAEFAEELWIAPPRPAFIQDQIALDVAEFELVDRERAAQQVSALPDGAKAPRTDALPIETEDTSRLQRWRDELGEVRRETALSKLVPSEDYAASAYRLSLLGLLGDPESAALDGPAADIARLSLRVTFSNDKIDLRGRGGIALMSAGDVRPLAAPAEE</sequence>
<proteinExistence type="predicted"/>
<dbReference type="EMBL" id="FNAG01000002">
    <property type="protein sequence ID" value="SDD41662.1"/>
    <property type="molecule type" value="Genomic_DNA"/>
</dbReference>
<dbReference type="OrthoDB" id="6015875at2"/>
<organism evidence="1 2">
    <name type="scientific">Aquimonas voraii</name>
    <dbReference type="NCBI Taxonomy" id="265719"/>
    <lineage>
        <taxon>Bacteria</taxon>
        <taxon>Pseudomonadati</taxon>
        <taxon>Pseudomonadota</taxon>
        <taxon>Gammaproteobacteria</taxon>
        <taxon>Lysobacterales</taxon>
        <taxon>Lysobacteraceae</taxon>
        <taxon>Aquimonas</taxon>
    </lineage>
</organism>
<accession>A0A1G6UJX6</accession>
<dbReference type="STRING" id="265719.SAMN04488509_102375"/>
<evidence type="ECO:0000313" key="2">
    <source>
        <dbReference type="Proteomes" id="UP000199603"/>
    </source>
</evidence>
<protein>
    <submittedName>
        <fullName evidence="1">Uncharacterized protein</fullName>
    </submittedName>
</protein>
<reference evidence="1 2" key="1">
    <citation type="submission" date="2016-10" db="EMBL/GenBank/DDBJ databases">
        <authorList>
            <person name="de Groot N.N."/>
        </authorList>
    </citation>
    <scope>NUCLEOTIDE SEQUENCE [LARGE SCALE GENOMIC DNA]</scope>
    <source>
        <strain evidence="1 2">DSM 16957</strain>
    </source>
</reference>
<keyword evidence="2" id="KW-1185">Reference proteome</keyword>
<dbReference type="AlphaFoldDB" id="A0A1G6UJX6"/>
<evidence type="ECO:0000313" key="1">
    <source>
        <dbReference type="EMBL" id="SDD41662.1"/>
    </source>
</evidence>
<dbReference type="Proteomes" id="UP000199603">
    <property type="component" value="Unassembled WGS sequence"/>
</dbReference>